<keyword evidence="4" id="KW-1185">Reference proteome</keyword>
<dbReference type="SUPFAM" id="SSF51735">
    <property type="entry name" value="NAD(P)-binding Rossmann-fold domains"/>
    <property type="match status" value="1"/>
</dbReference>
<evidence type="ECO:0000313" key="4">
    <source>
        <dbReference type="Proteomes" id="UP000001067"/>
    </source>
</evidence>
<dbReference type="PANTHER" id="PTHR42840:SF5">
    <property type="entry name" value="NAD(P)-BINDING ROSSMANN-FOLD SUPERFAMILY PROTEIN"/>
    <property type="match status" value="1"/>
</dbReference>
<dbReference type="HOGENOM" id="CLU_023194_3_1_1"/>
<proteinExistence type="predicted"/>
<dbReference type="OrthoDB" id="64915at2759"/>
<dbReference type="Gene3D" id="3.30.360.10">
    <property type="entry name" value="Dihydrodipicolinate Reductase, domain 2"/>
    <property type="match status" value="1"/>
</dbReference>
<feature type="domain" description="Gfo/Idh/MocA-like oxidoreductase N-terminal" evidence="1">
    <location>
        <begin position="4"/>
        <end position="123"/>
    </location>
</feature>
<gene>
    <name evidence="3" type="ORF">PTT_11448</name>
</gene>
<reference evidence="3 4" key="1">
    <citation type="journal article" date="2010" name="Genome Biol.">
        <title>A first genome assembly of the barley fungal pathogen Pyrenophora teres f. teres.</title>
        <authorList>
            <person name="Ellwood S.R."/>
            <person name="Liu Z."/>
            <person name="Syme R.A."/>
            <person name="Lai Z."/>
            <person name="Hane J.K."/>
            <person name="Keiper F."/>
            <person name="Moffat C.S."/>
            <person name="Oliver R.P."/>
            <person name="Friesen T.L."/>
        </authorList>
    </citation>
    <scope>NUCLEOTIDE SEQUENCE [LARGE SCALE GENOMIC DNA]</scope>
    <source>
        <strain evidence="3 4">0-1</strain>
    </source>
</reference>
<accession>E3RRK3</accession>
<evidence type="ECO:0000259" key="2">
    <source>
        <dbReference type="Pfam" id="PF02894"/>
    </source>
</evidence>
<dbReference type="InterPro" id="IPR000683">
    <property type="entry name" value="Gfo/Idh/MocA-like_OxRdtase_N"/>
</dbReference>
<protein>
    <recommendedName>
        <fullName evidence="5">NAD(P)-binding protein</fullName>
    </recommendedName>
</protein>
<dbReference type="PANTHER" id="PTHR42840">
    <property type="entry name" value="NAD(P)-BINDING ROSSMANN-FOLD SUPERFAMILY PROTEIN-RELATED"/>
    <property type="match status" value="1"/>
</dbReference>
<evidence type="ECO:0000259" key="1">
    <source>
        <dbReference type="Pfam" id="PF01408"/>
    </source>
</evidence>
<sequence>MAIGIALIGSGIFAKEEHLPAIQDTPSLSLKAVYSRSLKSAKALSEKLSDVEVYSDDQDGNKFEDLLKKNDVKGVVIALPIPAQPDYIKKALAAGKHVFAEKPIAKDLATAQELLSWTQDASNTSAIYAVAENFRFIDSYVWGSQQVSSMGRILSFRVRVALLVQPGSKYYETEWRKKPEHQGGFLLDGGVHFVAATRLLLQGGGQKITKVSAFTAQLQEYLPPVDTLNATMQLDNGASGTLSISFGTTDTGSEYLVACEKGSVHVSRGKVVVTRDGKKAETKEFPDEGNGVNQEIKAWAKSLEEGNRNEMQSPEEALKDLEILEVCLKSGEQGGKPIDVKQ</sequence>
<dbReference type="Gene3D" id="3.40.50.720">
    <property type="entry name" value="NAD(P)-binding Rossmann-like Domain"/>
    <property type="match status" value="1"/>
</dbReference>
<dbReference type="Proteomes" id="UP000001067">
    <property type="component" value="Unassembled WGS sequence"/>
</dbReference>
<dbReference type="Pfam" id="PF02894">
    <property type="entry name" value="GFO_IDH_MocA_C"/>
    <property type="match status" value="1"/>
</dbReference>
<dbReference type="InterPro" id="IPR036291">
    <property type="entry name" value="NAD(P)-bd_dom_sf"/>
</dbReference>
<dbReference type="InterPro" id="IPR004104">
    <property type="entry name" value="Gfo/Idh/MocA-like_OxRdtase_C"/>
</dbReference>
<name>E3RRK3_PYRTT</name>
<dbReference type="KEGG" id="pte:PTT_11448"/>
<evidence type="ECO:0008006" key="5">
    <source>
        <dbReference type="Google" id="ProtNLM"/>
    </source>
</evidence>
<dbReference type="GO" id="GO:0005737">
    <property type="term" value="C:cytoplasm"/>
    <property type="evidence" value="ECO:0007669"/>
    <property type="project" value="TreeGrafter"/>
</dbReference>
<dbReference type="GO" id="GO:0016491">
    <property type="term" value="F:oxidoreductase activity"/>
    <property type="evidence" value="ECO:0007669"/>
    <property type="project" value="TreeGrafter"/>
</dbReference>
<organism evidence="4">
    <name type="scientific">Pyrenophora teres f. teres (strain 0-1)</name>
    <name type="common">Barley net blotch fungus</name>
    <name type="synonym">Drechslera teres f. teres</name>
    <dbReference type="NCBI Taxonomy" id="861557"/>
    <lineage>
        <taxon>Eukaryota</taxon>
        <taxon>Fungi</taxon>
        <taxon>Dikarya</taxon>
        <taxon>Ascomycota</taxon>
        <taxon>Pezizomycotina</taxon>
        <taxon>Dothideomycetes</taxon>
        <taxon>Pleosporomycetidae</taxon>
        <taxon>Pleosporales</taxon>
        <taxon>Pleosporineae</taxon>
        <taxon>Pleosporaceae</taxon>
        <taxon>Pyrenophora</taxon>
    </lineage>
</organism>
<dbReference type="AlphaFoldDB" id="E3RRK3"/>
<feature type="domain" description="Gfo/Idh/MocA-like oxidoreductase C-terminal" evidence="2">
    <location>
        <begin position="149"/>
        <end position="338"/>
    </location>
</feature>
<evidence type="ECO:0000313" key="3">
    <source>
        <dbReference type="EMBL" id="EFQ91648.1"/>
    </source>
</evidence>
<dbReference type="Pfam" id="PF01408">
    <property type="entry name" value="GFO_IDH_MocA"/>
    <property type="match status" value="1"/>
</dbReference>
<dbReference type="GO" id="GO:0006740">
    <property type="term" value="P:NADPH regeneration"/>
    <property type="evidence" value="ECO:0007669"/>
    <property type="project" value="TreeGrafter"/>
</dbReference>
<dbReference type="eggNOG" id="KOG2742">
    <property type="taxonomic scope" value="Eukaryota"/>
</dbReference>
<dbReference type="GO" id="GO:0000166">
    <property type="term" value="F:nucleotide binding"/>
    <property type="evidence" value="ECO:0007669"/>
    <property type="project" value="InterPro"/>
</dbReference>
<dbReference type="SUPFAM" id="SSF55347">
    <property type="entry name" value="Glyceraldehyde-3-phosphate dehydrogenase-like, C-terminal domain"/>
    <property type="match status" value="1"/>
</dbReference>
<dbReference type="EMBL" id="GL534668">
    <property type="protein sequence ID" value="EFQ91648.1"/>
    <property type="molecule type" value="Genomic_DNA"/>
</dbReference>